<sequence length="112" mass="12146">MALPGPLPWRRSSNSGRVAQHGFCQHEVLPEVACRESDKFQPAPVFHLPASDDIFRRHGDGAVCGTTVEGSRQVREGPYLQETAGPPHQLTTGQGSRYSAQFCLENSASITA</sequence>
<name>C3ZAT0_BRAFL</name>
<dbReference type="EMBL" id="GG666603">
    <property type="protein sequence ID" value="EEN49967.1"/>
    <property type="molecule type" value="Genomic_DNA"/>
</dbReference>
<evidence type="ECO:0000313" key="2">
    <source>
        <dbReference type="EMBL" id="EEN49967.1"/>
    </source>
</evidence>
<dbReference type="InParanoid" id="C3ZAT0"/>
<proteinExistence type="predicted"/>
<protein>
    <submittedName>
        <fullName evidence="2">Uncharacterized protein</fullName>
    </submittedName>
</protein>
<accession>C3ZAT0</accession>
<evidence type="ECO:0000256" key="1">
    <source>
        <dbReference type="SAM" id="MobiDB-lite"/>
    </source>
</evidence>
<feature type="region of interest" description="Disordered" evidence="1">
    <location>
        <begin position="77"/>
        <end position="96"/>
    </location>
</feature>
<dbReference type="AlphaFoldDB" id="C3ZAT0"/>
<gene>
    <name evidence="2" type="ORF">BRAFLDRAFT_68608</name>
</gene>
<reference evidence="2" key="1">
    <citation type="journal article" date="2008" name="Nature">
        <title>The amphioxus genome and the evolution of the chordate karyotype.</title>
        <authorList>
            <consortium name="US DOE Joint Genome Institute (JGI-PGF)"/>
            <person name="Putnam N.H."/>
            <person name="Butts T."/>
            <person name="Ferrier D.E.K."/>
            <person name="Furlong R.F."/>
            <person name="Hellsten U."/>
            <person name="Kawashima T."/>
            <person name="Robinson-Rechavi M."/>
            <person name="Shoguchi E."/>
            <person name="Terry A."/>
            <person name="Yu J.-K."/>
            <person name="Benito-Gutierrez E.L."/>
            <person name="Dubchak I."/>
            <person name="Garcia-Fernandez J."/>
            <person name="Gibson-Brown J.J."/>
            <person name="Grigoriev I.V."/>
            <person name="Horton A.C."/>
            <person name="de Jong P.J."/>
            <person name="Jurka J."/>
            <person name="Kapitonov V.V."/>
            <person name="Kohara Y."/>
            <person name="Kuroki Y."/>
            <person name="Lindquist E."/>
            <person name="Lucas S."/>
            <person name="Osoegawa K."/>
            <person name="Pennacchio L.A."/>
            <person name="Salamov A.A."/>
            <person name="Satou Y."/>
            <person name="Sauka-Spengler T."/>
            <person name="Schmutz J."/>
            <person name="Shin-I T."/>
            <person name="Toyoda A."/>
            <person name="Bronner-Fraser M."/>
            <person name="Fujiyama A."/>
            <person name="Holland L.Z."/>
            <person name="Holland P.W.H."/>
            <person name="Satoh N."/>
            <person name="Rokhsar D.S."/>
        </authorList>
    </citation>
    <scope>NUCLEOTIDE SEQUENCE [LARGE SCALE GENOMIC DNA]</scope>
    <source>
        <strain evidence="2">S238N-H82</strain>
        <tissue evidence="2">Testes</tissue>
    </source>
</reference>
<organism>
    <name type="scientific">Branchiostoma floridae</name>
    <name type="common">Florida lancelet</name>
    <name type="synonym">Amphioxus</name>
    <dbReference type="NCBI Taxonomy" id="7739"/>
    <lineage>
        <taxon>Eukaryota</taxon>
        <taxon>Metazoa</taxon>
        <taxon>Chordata</taxon>
        <taxon>Cephalochordata</taxon>
        <taxon>Leptocardii</taxon>
        <taxon>Amphioxiformes</taxon>
        <taxon>Branchiostomatidae</taxon>
        <taxon>Branchiostoma</taxon>
    </lineage>
</organism>